<dbReference type="Pfam" id="PF00196">
    <property type="entry name" value="GerE"/>
    <property type="match status" value="1"/>
</dbReference>
<dbReference type="InterPro" id="IPR036388">
    <property type="entry name" value="WH-like_DNA-bd_sf"/>
</dbReference>
<protein>
    <submittedName>
        <fullName evidence="5">Helix-turn-helix transcriptional regulator</fullName>
    </submittedName>
</protein>
<evidence type="ECO:0000259" key="4">
    <source>
        <dbReference type="PROSITE" id="PS50043"/>
    </source>
</evidence>
<dbReference type="EMBL" id="JAPJZH010000006">
    <property type="protein sequence ID" value="MDA4845903.1"/>
    <property type="molecule type" value="Genomic_DNA"/>
</dbReference>
<dbReference type="PANTHER" id="PTHR44688:SF16">
    <property type="entry name" value="DNA-BINDING TRANSCRIPTIONAL ACTIVATOR DEVR_DOSR"/>
    <property type="match status" value="1"/>
</dbReference>
<reference evidence="5" key="1">
    <citation type="submission" date="2022-11" db="EMBL/GenBank/DDBJ databases">
        <title>Hoeflea poritis sp. nov., isolated from scleractinian coral Porites lutea.</title>
        <authorList>
            <person name="Zhang G."/>
            <person name="Wei Q."/>
            <person name="Cai L."/>
        </authorList>
    </citation>
    <scope>NUCLEOTIDE SEQUENCE</scope>
    <source>
        <strain evidence="5">E7-10</strain>
    </source>
</reference>
<evidence type="ECO:0000256" key="3">
    <source>
        <dbReference type="ARBA" id="ARBA00023163"/>
    </source>
</evidence>
<proteinExistence type="predicted"/>
<dbReference type="PROSITE" id="PS50043">
    <property type="entry name" value="HTH_LUXR_2"/>
    <property type="match status" value="1"/>
</dbReference>
<evidence type="ECO:0000256" key="2">
    <source>
        <dbReference type="ARBA" id="ARBA00023125"/>
    </source>
</evidence>
<evidence type="ECO:0000313" key="6">
    <source>
        <dbReference type="Proteomes" id="UP001148313"/>
    </source>
</evidence>
<sequence length="254" mass="28973">MVSLTARESDLVFRIMGALSADHSCDALRNTIGPMLLDLLGAQYFASYVWSESSSTFGHRIALNMSDDNLKTYENYFQFRDPITPLLQRKRRATAVTEVISRRALERSEFFNDFLVRDGLHYGINYYAYSAGQNIGDLRIWRGRGKEDFCRRDLEIVDAIGPAFTHAMRRALSRDQNGQTRISLTNAIESESTRVHLTKREKEIAAAVMLGKTDQQIAAELFISVATVRTHLKHLFRKLDVSSRAQLTRRIALH</sequence>
<feature type="domain" description="HTH luxR-type" evidence="4">
    <location>
        <begin position="190"/>
        <end position="254"/>
    </location>
</feature>
<dbReference type="PRINTS" id="PR00038">
    <property type="entry name" value="HTHLUXR"/>
</dbReference>
<dbReference type="PANTHER" id="PTHR44688">
    <property type="entry name" value="DNA-BINDING TRANSCRIPTIONAL ACTIVATOR DEVR_DOSR"/>
    <property type="match status" value="1"/>
</dbReference>
<dbReference type="Gene3D" id="1.10.10.10">
    <property type="entry name" value="Winged helix-like DNA-binding domain superfamily/Winged helix DNA-binding domain"/>
    <property type="match status" value="1"/>
</dbReference>
<evidence type="ECO:0000256" key="1">
    <source>
        <dbReference type="ARBA" id="ARBA00023015"/>
    </source>
</evidence>
<keyword evidence="1" id="KW-0805">Transcription regulation</keyword>
<dbReference type="InterPro" id="IPR016032">
    <property type="entry name" value="Sig_transdc_resp-reg_C-effctor"/>
</dbReference>
<dbReference type="SUPFAM" id="SSF46894">
    <property type="entry name" value="C-terminal effector domain of the bipartite response regulators"/>
    <property type="match status" value="1"/>
</dbReference>
<dbReference type="SMART" id="SM00421">
    <property type="entry name" value="HTH_LUXR"/>
    <property type="match status" value="1"/>
</dbReference>
<evidence type="ECO:0000313" key="5">
    <source>
        <dbReference type="EMBL" id="MDA4845903.1"/>
    </source>
</evidence>
<name>A0ABT4VPG8_9HYPH</name>
<keyword evidence="3" id="KW-0804">Transcription</keyword>
<accession>A0ABT4VPG8</accession>
<organism evidence="5 6">
    <name type="scientific">Hoeflea poritis</name>
    <dbReference type="NCBI Taxonomy" id="2993659"/>
    <lineage>
        <taxon>Bacteria</taxon>
        <taxon>Pseudomonadati</taxon>
        <taxon>Pseudomonadota</taxon>
        <taxon>Alphaproteobacteria</taxon>
        <taxon>Hyphomicrobiales</taxon>
        <taxon>Rhizobiaceae</taxon>
        <taxon>Hoeflea</taxon>
    </lineage>
</organism>
<keyword evidence="2" id="KW-0238">DNA-binding</keyword>
<dbReference type="InterPro" id="IPR000792">
    <property type="entry name" value="Tscrpt_reg_LuxR_C"/>
</dbReference>
<comment type="caution">
    <text evidence="5">The sequence shown here is derived from an EMBL/GenBank/DDBJ whole genome shotgun (WGS) entry which is preliminary data.</text>
</comment>
<gene>
    <name evidence="5" type="ORF">OOZ53_11120</name>
</gene>
<keyword evidence="6" id="KW-1185">Reference proteome</keyword>
<dbReference type="Proteomes" id="UP001148313">
    <property type="component" value="Unassembled WGS sequence"/>
</dbReference>
<dbReference type="CDD" id="cd06170">
    <property type="entry name" value="LuxR_C_like"/>
    <property type="match status" value="1"/>
</dbReference>
<dbReference type="RefSeq" id="WP_271089606.1">
    <property type="nucleotide sequence ID" value="NZ_JAPJZH010000006.1"/>
</dbReference>